<reference evidence="3" key="1">
    <citation type="submission" date="2023-06" db="EMBL/GenBank/DDBJ databases">
        <authorList>
            <person name="Noh H."/>
        </authorList>
    </citation>
    <scope>NUCLEOTIDE SEQUENCE</scope>
    <source>
        <strain evidence="3">DUCC20226</strain>
    </source>
</reference>
<evidence type="ECO:0000313" key="3">
    <source>
        <dbReference type="EMBL" id="KAK2604702.1"/>
    </source>
</evidence>
<proteinExistence type="predicted"/>
<dbReference type="InterPro" id="IPR025676">
    <property type="entry name" value="Clr5_dom"/>
</dbReference>
<dbReference type="PANTHER" id="PTHR38788">
    <property type="entry name" value="CLR5 DOMAIN-CONTAINING PROTEIN"/>
    <property type="match status" value="1"/>
</dbReference>
<feature type="region of interest" description="Disordered" evidence="1">
    <location>
        <begin position="1"/>
        <end position="29"/>
    </location>
</feature>
<dbReference type="EMBL" id="JAUJFL010000004">
    <property type="protein sequence ID" value="KAK2604702.1"/>
    <property type="molecule type" value="Genomic_DNA"/>
</dbReference>
<feature type="domain" description="Clr5" evidence="2">
    <location>
        <begin position="31"/>
        <end position="83"/>
    </location>
</feature>
<organism evidence="3 4">
    <name type="scientific">Phomopsis amygdali</name>
    <name type="common">Fusicoccum amygdali</name>
    <dbReference type="NCBI Taxonomy" id="1214568"/>
    <lineage>
        <taxon>Eukaryota</taxon>
        <taxon>Fungi</taxon>
        <taxon>Dikarya</taxon>
        <taxon>Ascomycota</taxon>
        <taxon>Pezizomycotina</taxon>
        <taxon>Sordariomycetes</taxon>
        <taxon>Sordariomycetidae</taxon>
        <taxon>Diaporthales</taxon>
        <taxon>Diaporthaceae</taxon>
        <taxon>Diaporthe</taxon>
    </lineage>
</organism>
<evidence type="ECO:0000256" key="1">
    <source>
        <dbReference type="SAM" id="MobiDB-lite"/>
    </source>
</evidence>
<dbReference type="AlphaFoldDB" id="A0AAD9W3L4"/>
<sequence length="541" mass="62219">MAARHRDRPSWAARESSCSSEPSIGRNDPTDHEWTWCREKITWLYWEQNLPVQQVQEIMRREHGLEATQKMYKSRFRKWGLRKNLRSYEAREIVSGQAKKAQDFWPDSRRREYERRIARHLGRHGRKHPRGQQDHPGPRGRSLVRQQQVSVVPARLKAPGNLETLEKSIYDVDVYMYFTMDPNKTWLANRAELGEHDQFFPLFIGGLENLSRDLEPQKAFADIGEAFDHLRALVSFDDPAVYHRLVARFSSFKQYPSSEICFKVCCLLIRYLSALYRELHGPSHPLDGVWPSHIDVLESRQGSDFFERYLESYRALGAKLYASKNCLDIGALDLSKYIPSRVREWDEEALQRGLAETLSQPALLPGAQEIRLALAELLLQQKRSEEGASCLSEAVSLRHVDVEPDAIRVFWMAELEWRAGNPADCVMLLKESFELAESQGLPTELVDTEKCGLSKLSILHTLIFRLNVLNRQHEMEQAWARMAPLVAALRHRKPLTLHLTSSDFELDIDTRFAAMTLEDKDGQKSSSTTATGGGFVVSEEE</sequence>
<protein>
    <recommendedName>
        <fullName evidence="2">Clr5 domain-containing protein</fullName>
    </recommendedName>
</protein>
<feature type="compositionally biased region" description="Basic residues" evidence="1">
    <location>
        <begin position="119"/>
        <end position="130"/>
    </location>
</feature>
<evidence type="ECO:0000313" key="4">
    <source>
        <dbReference type="Proteomes" id="UP001265746"/>
    </source>
</evidence>
<feature type="region of interest" description="Disordered" evidence="1">
    <location>
        <begin position="119"/>
        <end position="145"/>
    </location>
</feature>
<dbReference type="PANTHER" id="PTHR38788:SF3">
    <property type="entry name" value="CLR5 DOMAIN-CONTAINING PROTEIN"/>
    <property type="match status" value="1"/>
</dbReference>
<evidence type="ECO:0000259" key="2">
    <source>
        <dbReference type="Pfam" id="PF14420"/>
    </source>
</evidence>
<feature type="region of interest" description="Disordered" evidence="1">
    <location>
        <begin position="519"/>
        <end position="541"/>
    </location>
</feature>
<dbReference type="Proteomes" id="UP001265746">
    <property type="component" value="Unassembled WGS sequence"/>
</dbReference>
<accession>A0AAD9W3L4</accession>
<name>A0AAD9W3L4_PHOAM</name>
<gene>
    <name evidence="3" type="ORF">N8I77_007611</name>
</gene>
<comment type="caution">
    <text evidence="3">The sequence shown here is derived from an EMBL/GenBank/DDBJ whole genome shotgun (WGS) entry which is preliminary data.</text>
</comment>
<dbReference type="Pfam" id="PF14420">
    <property type="entry name" value="Clr5"/>
    <property type="match status" value="1"/>
</dbReference>
<keyword evidence="4" id="KW-1185">Reference proteome</keyword>